<reference evidence="1" key="1">
    <citation type="submission" date="2023-03" db="EMBL/GenBank/DDBJ databases">
        <title>Massive genome expansion in bonnet fungi (Mycena s.s.) driven by repeated elements and novel gene families across ecological guilds.</title>
        <authorList>
            <consortium name="Lawrence Berkeley National Laboratory"/>
            <person name="Harder C.B."/>
            <person name="Miyauchi S."/>
            <person name="Viragh M."/>
            <person name="Kuo A."/>
            <person name="Thoen E."/>
            <person name="Andreopoulos B."/>
            <person name="Lu D."/>
            <person name="Skrede I."/>
            <person name="Drula E."/>
            <person name="Henrissat B."/>
            <person name="Morin E."/>
            <person name="Kohler A."/>
            <person name="Barry K."/>
            <person name="LaButti K."/>
            <person name="Morin E."/>
            <person name="Salamov A."/>
            <person name="Lipzen A."/>
            <person name="Mereny Z."/>
            <person name="Hegedus B."/>
            <person name="Baldrian P."/>
            <person name="Stursova M."/>
            <person name="Weitz H."/>
            <person name="Taylor A."/>
            <person name="Grigoriev I.V."/>
            <person name="Nagy L.G."/>
            <person name="Martin F."/>
            <person name="Kauserud H."/>
        </authorList>
    </citation>
    <scope>NUCLEOTIDE SEQUENCE</scope>
    <source>
        <strain evidence="1">CBHHK182m</strain>
    </source>
</reference>
<keyword evidence="2" id="KW-1185">Reference proteome</keyword>
<dbReference type="SUPFAM" id="SSF52047">
    <property type="entry name" value="RNI-like"/>
    <property type="match status" value="1"/>
</dbReference>
<evidence type="ECO:0000313" key="1">
    <source>
        <dbReference type="EMBL" id="KAJ7735026.1"/>
    </source>
</evidence>
<proteinExistence type="predicted"/>
<dbReference type="CDD" id="cd09917">
    <property type="entry name" value="F-box_SF"/>
    <property type="match status" value="1"/>
</dbReference>
<dbReference type="InterPro" id="IPR032675">
    <property type="entry name" value="LRR_dom_sf"/>
</dbReference>
<dbReference type="Proteomes" id="UP001215598">
    <property type="component" value="Unassembled WGS sequence"/>
</dbReference>
<dbReference type="AlphaFoldDB" id="A0AAD7MVY5"/>
<sequence>MAPKPARRRRRSTLALPPEICAHICEDVTRKDLVTLCRTSRSFGNQAQRMLYHTVDLSRSTLRALVSWCLAVTRRSHLAERVHTLSLGLPGDLSSSSDVGKITRALSKCLNLKELTVHGNAFGSFGPSWESTTTATQGWIINKCPFRLTKFHNGYFKNSFLAEFWTPQTEIRVLAIPNCYDRFPAFDDQLPHLVALEVGGVAALPEDRALKRIQLHWRRYAGVDDLSTLSRFSATLTTFNLIQTLVQPHVSTLQILNKLAHELPALLHLGIIETDEYTRVEARFSEVDPLTALAKFPRLQTFVLYCQRITGFSSLINAHAGYKLDDPAELEAFGQAIMQASPPLQRAVVAARSYSGTPRHWHAGSHRREYTCILKRTADEAITSEAGTRFEFREFSMFWDD</sequence>
<protein>
    <recommendedName>
        <fullName evidence="3">F-box domain-containing protein</fullName>
    </recommendedName>
</protein>
<organism evidence="1 2">
    <name type="scientific">Mycena metata</name>
    <dbReference type="NCBI Taxonomy" id="1033252"/>
    <lineage>
        <taxon>Eukaryota</taxon>
        <taxon>Fungi</taxon>
        <taxon>Dikarya</taxon>
        <taxon>Basidiomycota</taxon>
        <taxon>Agaricomycotina</taxon>
        <taxon>Agaricomycetes</taxon>
        <taxon>Agaricomycetidae</taxon>
        <taxon>Agaricales</taxon>
        <taxon>Marasmiineae</taxon>
        <taxon>Mycenaceae</taxon>
        <taxon>Mycena</taxon>
    </lineage>
</organism>
<evidence type="ECO:0008006" key="3">
    <source>
        <dbReference type="Google" id="ProtNLM"/>
    </source>
</evidence>
<name>A0AAD7MVY5_9AGAR</name>
<comment type="caution">
    <text evidence="1">The sequence shown here is derived from an EMBL/GenBank/DDBJ whole genome shotgun (WGS) entry which is preliminary data.</text>
</comment>
<gene>
    <name evidence="1" type="ORF">B0H16DRAFT_1695739</name>
</gene>
<accession>A0AAD7MVY5</accession>
<dbReference type="Gene3D" id="3.80.10.10">
    <property type="entry name" value="Ribonuclease Inhibitor"/>
    <property type="match status" value="1"/>
</dbReference>
<evidence type="ECO:0000313" key="2">
    <source>
        <dbReference type="Proteomes" id="UP001215598"/>
    </source>
</evidence>
<dbReference type="EMBL" id="JARKIB010000129">
    <property type="protein sequence ID" value="KAJ7735026.1"/>
    <property type="molecule type" value="Genomic_DNA"/>
</dbReference>